<dbReference type="EMBL" id="BAABKG010000004">
    <property type="protein sequence ID" value="GAA5152622.1"/>
    <property type="molecule type" value="Genomic_DNA"/>
</dbReference>
<protein>
    <submittedName>
        <fullName evidence="2">MarR family winged helix-turn-helix transcriptional regulator</fullName>
    </submittedName>
</protein>
<dbReference type="RefSeq" id="WP_345461063.1">
    <property type="nucleotide sequence ID" value="NZ_BAABKG010000004.1"/>
</dbReference>
<dbReference type="PROSITE" id="PS50995">
    <property type="entry name" value="HTH_MARR_2"/>
    <property type="match status" value="1"/>
</dbReference>
<dbReference type="Pfam" id="PF12802">
    <property type="entry name" value="MarR_2"/>
    <property type="match status" value="1"/>
</dbReference>
<accession>A0ABP9Q1R6</accession>
<dbReference type="PANTHER" id="PTHR33164:SF99">
    <property type="entry name" value="MARR FAMILY REGULATORY PROTEIN"/>
    <property type="match status" value="1"/>
</dbReference>
<comment type="caution">
    <text evidence="2">The sequence shown here is derived from an EMBL/GenBank/DDBJ whole genome shotgun (WGS) entry which is preliminary data.</text>
</comment>
<gene>
    <name evidence="2" type="ORF">GCM10023340_33240</name>
</gene>
<name>A0ABP9Q1R6_9ACTN</name>
<dbReference type="Proteomes" id="UP001500221">
    <property type="component" value="Unassembled WGS sequence"/>
</dbReference>
<dbReference type="InterPro" id="IPR039422">
    <property type="entry name" value="MarR/SlyA-like"/>
</dbReference>
<dbReference type="InterPro" id="IPR000835">
    <property type="entry name" value="HTH_MarR-typ"/>
</dbReference>
<evidence type="ECO:0000313" key="2">
    <source>
        <dbReference type="EMBL" id="GAA5152622.1"/>
    </source>
</evidence>
<evidence type="ECO:0000313" key="3">
    <source>
        <dbReference type="Proteomes" id="UP001500221"/>
    </source>
</evidence>
<reference evidence="3" key="1">
    <citation type="journal article" date="2019" name="Int. J. Syst. Evol. Microbiol.">
        <title>The Global Catalogue of Microorganisms (GCM) 10K type strain sequencing project: providing services to taxonomists for standard genome sequencing and annotation.</title>
        <authorList>
            <consortium name="The Broad Institute Genomics Platform"/>
            <consortium name="The Broad Institute Genome Sequencing Center for Infectious Disease"/>
            <person name="Wu L."/>
            <person name="Ma J."/>
        </authorList>
    </citation>
    <scope>NUCLEOTIDE SEQUENCE [LARGE SCALE GENOMIC DNA]</scope>
    <source>
        <strain evidence="3">JCM 18459</strain>
    </source>
</reference>
<keyword evidence="3" id="KW-1185">Reference proteome</keyword>
<dbReference type="Gene3D" id="1.10.10.10">
    <property type="entry name" value="Winged helix-like DNA-binding domain superfamily/Winged helix DNA-binding domain"/>
    <property type="match status" value="1"/>
</dbReference>
<proteinExistence type="predicted"/>
<sequence>MTDRESPWLSDDQQTAWRAWLALNGELPALLHRRLQADSGLSLPDFEVLVQLSEADEPRLRVSPLAAALGWERSRLSHHLKRMEGRGLVGREECEDDGRGAWVTLTDAGRRAITQAAPPHARVVRELLFDDLSADDLAVITRFTTGVLERVRDAAGPASASRPARPA</sequence>
<dbReference type="SMART" id="SM00347">
    <property type="entry name" value="HTH_MARR"/>
    <property type="match status" value="1"/>
</dbReference>
<dbReference type="SUPFAM" id="SSF46785">
    <property type="entry name" value="Winged helix' DNA-binding domain"/>
    <property type="match status" value="1"/>
</dbReference>
<organism evidence="2 3">
    <name type="scientific">Nocardioides marinquilinus</name>
    <dbReference type="NCBI Taxonomy" id="1210400"/>
    <lineage>
        <taxon>Bacteria</taxon>
        <taxon>Bacillati</taxon>
        <taxon>Actinomycetota</taxon>
        <taxon>Actinomycetes</taxon>
        <taxon>Propionibacteriales</taxon>
        <taxon>Nocardioidaceae</taxon>
        <taxon>Nocardioides</taxon>
    </lineage>
</organism>
<dbReference type="InterPro" id="IPR036388">
    <property type="entry name" value="WH-like_DNA-bd_sf"/>
</dbReference>
<evidence type="ECO:0000259" key="1">
    <source>
        <dbReference type="PROSITE" id="PS50995"/>
    </source>
</evidence>
<dbReference type="PANTHER" id="PTHR33164">
    <property type="entry name" value="TRANSCRIPTIONAL REGULATOR, MARR FAMILY"/>
    <property type="match status" value="1"/>
</dbReference>
<feature type="domain" description="HTH marR-type" evidence="1">
    <location>
        <begin position="1"/>
        <end position="149"/>
    </location>
</feature>
<dbReference type="InterPro" id="IPR036390">
    <property type="entry name" value="WH_DNA-bd_sf"/>
</dbReference>